<protein>
    <recommendedName>
        <fullName evidence="6 12">Dihydropteroate synthase</fullName>
        <shortName evidence="12">DHPS</shortName>
        <ecNumber evidence="5 12">2.5.1.15</ecNumber>
    </recommendedName>
    <alternativeName>
        <fullName evidence="11 12">Dihydropteroate pyrophosphorylase</fullName>
    </alternativeName>
</protein>
<comment type="catalytic activity">
    <reaction evidence="1">
        <text>(7,8-dihydropterin-6-yl)methyl diphosphate + 4-aminobenzoate = 7,8-dihydropteroate + diphosphate</text>
        <dbReference type="Rhea" id="RHEA:19949"/>
        <dbReference type="ChEBI" id="CHEBI:17836"/>
        <dbReference type="ChEBI" id="CHEBI:17839"/>
        <dbReference type="ChEBI" id="CHEBI:33019"/>
        <dbReference type="ChEBI" id="CHEBI:72950"/>
        <dbReference type="EC" id="2.5.1.15"/>
    </reaction>
</comment>
<evidence type="ECO:0000256" key="1">
    <source>
        <dbReference type="ARBA" id="ARBA00000012"/>
    </source>
</evidence>
<evidence type="ECO:0000256" key="9">
    <source>
        <dbReference type="ARBA" id="ARBA00022842"/>
    </source>
</evidence>
<dbReference type="CDD" id="cd00739">
    <property type="entry name" value="DHPS"/>
    <property type="match status" value="1"/>
</dbReference>
<evidence type="ECO:0000256" key="12">
    <source>
        <dbReference type="RuleBase" id="RU361205"/>
    </source>
</evidence>
<evidence type="ECO:0000256" key="3">
    <source>
        <dbReference type="ARBA" id="ARBA00004763"/>
    </source>
</evidence>
<dbReference type="OrthoDB" id="9811744at2"/>
<keyword evidence="9 12" id="KW-0460">Magnesium</keyword>
<dbReference type="PROSITE" id="PS00793">
    <property type="entry name" value="DHPS_2"/>
    <property type="match status" value="1"/>
</dbReference>
<comment type="similarity">
    <text evidence="4 12">Belongs to the DHPS family.</text>
</comment>
<dbReference type="UniPathway" id="UPA00077">
    <property type="reaction ID" value="UER00156"/>
</dbReference>
<accession>A0A0N8PNI8</accession>
<dbReference type="EC" id="2.5.1.15" evidence="5 12"/>
<dbReference type="InterPro" id="IPR045031">
    <property type="entry name" value="DHP_synth-like"/>
</dbReference>
<dbReference type="Proteomes" id="UP000183104">
    <property type="component" value="Unassembled WGS sequence"/>
</dbReference>
<dbReference type="GO" id="GO:0004156">
    <property type="term" value="F:dihydropteroate synthase activity"/>
    <property type="evidence" value="ECO:0007669"/>
    <property type="project" value="UniProtKB-EC"/>
</dbReference>
<keyword evidence="15" id="KW-1185">Reference proteome</keyword>
<dbReference type="STRING" id="381306.AN478_00745"/>
<organism evidence="14 15">
    <name type="scientific">Thiohalorhabdus denitrificans</name>
    <dbReference type="NCBI Taxonomy" id="381306"/>
    <lineage>
        <taxon>Bacteria</taxon>
        <taxon>Pseudomonadati</taxon>
        <taxon>Pseudomonadota</taxon>
        <taxon>Gammaproteobacteria</taxon>
        <taxon>Thiohalorhabdales</taxon>
        <taxon>Thiohalorhabdaceae</taxon>
        <taxon>Thiohalorhabdus</taxon>
    </lineage>
</organism>
<evidence type="ECO:0000256" key="5">
    <source>
        <dbReference type="ARBA" id="ARBA00012458"/>
    </source>
</evidence>
<dbReference type="PANTHER" id="PTHR20941:SF1">
    <property type="entry name" value="FOLIC ACID SYNTHESIS PROTEIN FOL1"/>
    <property type="match status" value="1"/>
</dbReference>
<evidence type="ECO:0000313" key="14">
    <source>
        <dbReference type="EMBL" id="SCY56581.1"/>
    </source>
</evidence>
<evidence type="ECO:0000256" key="7">
    <source>
        <dbReference type="ARBA" id="ARBA00022679"/>
    </source>
</evidence>
<dbReference type="InterPro" id="IPR006390">
    <property type="entry name" value="DHP_synth_dom"/>
</dbReference>
<evidence type="ECO:0000256" key="2">
    <source>
        <dbReference type="ARBA" id="ARBA00001946"/>
    </source>
</evidence>
<evidence type="ECO:0000256" key="10">
    <source>
        <dbReference type="ARBA" id="ARBA00022909"/>
    </source>
</evidence>
<dbReference type="GO" id="GO:0046872">
    <property type="term" value="F:metal ion binding"/>
    <property type="evidence" value="ECO:0007669"/>
    <property type="project" value="UniProtKB-KW"/>
</dbReference>
<keyword evidence="10 12" id="KW-0289">Folate biosynthesis</keyword>
<proteinExistence type="inferred from homology"/>
<keyword evidence="8 12" id="KW-0479">Metal-binding</keyword>
<keyword evidence="7 12" id="KW-0808">Transferase</keyword>
<evidence type="ECO:0000259" key="13">
    <source>
        <dbReference type="PROSITE" id="PS50972"/>
    </source>
</evidence>
<evidence type="ECO:0000313" key="15">
    <source>
        <dbReference type="Proteomes" id="UP000183104"/>
    </source>
</evidence>
<dbReference type="EMBL" id="FMUN01000007">
    <property type="protein sequence ID" value="SCY56581.1"/>
    <property type="molecule type" value="Genomic_DNA"/>
</dbReference>
<evidence type="ECO:0000256" key="11">
    <source>
        <dbReference type="ARBA" id="ARBA00030193"/>
    </source>
</evidence>
<dbReference type="GO" id="GO:0046656">
    <property type="term" value="P:folic acid biosynthetic process"/>
    <property type="evidence" value="ECO:0007669"/>
    <property type="project" value="UniProtKB-KW"/>
</dbReference>
<dbReference type="PATRIC" id="fig|381306.5.peg.2498"/>
<dbReference type="PROSITE" id="PS50972">
    <property type="entry name" value="PTERIN_BINDING"/>
    <property type="match status" value="1"/>
</dbReference>
<evidence type="ECO:0000256" key="8">
    <source>
        <dbReference type="ARBA" id="ARBA00022723"/>
    </source>
</evidence>
<comment type="cofactor">
    <cofactor evidence="2 12">
        <name>Mg(2+)</name>
        <dbReference type="ChEBI" id="CHEBI:18420"/>
    </cofactor>
</comment>
<dbReference type="NCBIfam" id="TIGR01496">
    <property type="entry name" value="DHPS"/>
    <property type="match status" value="1"/>
</dbReference>
<feature type="domain" description="Pterin-binding" evidence="13">
    <location>
        <begin position="17"/>
        <end position="269"/>
    </location>
</feature>
<dbReference type="FunFam" id="3.20.20.20:FF:000006">
    <property type="entry name" value="Dihydropteroate synthase"/>
    <property type="match status" value="1"/>
</dbReference>
<dbReference type="SUPFAM" id="SSF51717">
    <property type="entry name" value="Dihydropteroate synthetase-like"/>
    <property type="match status" value="1"/>
</dbReference>
<name>A0A0N8PNI8_9GAMM</name>
<dbReference type="Pfam" id="PF00809">
    <property type="entry name" value="Pterin_bind"/>
    <property type="match status" value="1"/>
</dbReference>
<dbReference type="RefSeq" id="WP_054964711.1">
    <property type="nucleotide sequence ID" value="NZ_FMUN01000007.1"/>
</dbReference>
<dbReference type="GO" id="GO:0046654">
    <property type="term" value="P:tetrahydrofolate biosynthetic process"/>
    <property type="evidence" value="ECO:0007669"/>
    <property type="project" value="UniProtKB-UniPathway"/>
</dbReference>
<evidence type="ECO:0000256" key="4">
    <source>
        <dbReference type="ARBA" id="ARBA00009503"/>
    </source>
</evidence>
<gene>
    <name evidence="14" type="ORF">SAMN05661077_2522</name>
</gene>
<dbReference type="Gene3D" id="3.20.20.20">
    <property type="entry name" value="Dihydropteroate synthase-like"/>
    <property type="match status" value="1"/>
</dbReference>
<reference evidence="15" key="1">
    <citation type="submission" date="2016-10" db="EMBL/GenBank/DDBJ databases">
        <authorList>
            <person name="Varghese N."/>
        </authorList>
    </citation>
    <scope>NUCLEOTIDE SEQUENCE [LARGE SCALE GENOMIC DNA]</scope>
    <source>
        <strain evidence="15">HL 19</strain>
    </source>
</reference>
<evidence type="ECO:0000256" key="6">
    <source>
        <dbReference type="ARBA" id="ARBA00016919"/>
    </source>
</evidence>
<sequence>MARELHLRGATLDLDRPRIMGIVNVTPDSFSDGGRHADAEGAAVHARALVEAGADILDVGGESTRPGAQEVPVAEELDRVVPVVEEVAKLGVPVSVDTRKAAVMREAVAAGAHLINDVSALEHDPDALTTVAELEVAVCLMHMQGTPETMQDDPRYDDVVGEVREYLVRRVEDCKRAGVRPDNILVDPGIGFGKTVDHNLALMHSLSTFADLGHPLLVGTSRKSLAGKLFNRAVHQRQYFDAALVGWSVSHGADIVRVHDVGAMYDVVCMTEILMQGRS</sequence>
<dbReference type="PANTHER" id="PTHR20941">
    <property type="entry name" value="FOLATE SYNTHESIS PROTEINS"/>
    <property type="match status" value="1"/>
</dbReference>
<dbReference type="AlphaFoldDB" id="A0A0N8PNI8"/>
<comment type="function">
    <text evidence="12">Catalyzes the condensation of para-aminobenzoate (pABA) with 6-hydroxymethyl-7,8-dihydropterin diphosphate (DHPt-PP) to form 7,8-dihydropteroate (H2Pte), the immediate precursor of folate derivatives.</text>
</comment>
<dbReference type="GO" id="GO:0005829">
    <property type="term" value="C:cytosol"/>
    <property type="evidence" value="ECO:0007669"/>
    <property type="project" value="TreeGrafter"/>
</dbReference>
<dbReference type="InterPro" id="IPR011005">
    <property type="entry name" value="Dihydropteroate_synth-like_sf"/>
</dbReference>
<dbReference type="InterPro" id="IPR000489">
    <property type="entry name" value="Pterin-binding_dom"/>
</dbReference>
<dbReference type="PROSITE" id="PS00792">
    <property type="entry name" value="DHPS_1"/>
    <property type="match status" value="1"/>
</dbReference>
<comment type="pathway">
    <text evidence="3 12">Cofactor biosynthesis; tetrahydrofolate biosynthesis; 7,8-dihydrofolate from 2-amino-4-hydroxy-6-hydroxymethyl-7,8-dihydropteridine diphosphate and 4-aminobenzoate: step 1/2.</text>
</comment>